<dbReference type="Proteomes" id="UP001595616">
    <property type="component" value="Unassembled WGS sequence"/>
</dbReference>
<evidence type="ECO:0000259" key="2">
    <source>
        <dbReference type="Pfam" id="PF19313"/>
    </source>
</evidence>
<dbReference type="InterPro" id="IPR010502">
    <property type="entry name" value="Carb-bd_dom_fam9"/>
</dbReference>
<dbReference type="EMBL" id="JBHRYQ010000001">
    <property type="protein sequence ID" value="MFC3809147.1"/>
    <property type="molecule type" value="Genomic_DNA"/>
</dbReference>
<reference evidence="4" key="1">
    <citation type="journal article" date="2019" name="Int. J. Syst. Evol. Microbiol.">
        <title>The Global Catalogue of Microorganisms (GCM) 10K type strain sequencing project: providing services to taxonomists for standard genome sequencing and annotation.</title>
        <authorList>
            <consortium name="The Broad Institute Genomics Platform"/>
            <consortium name="The Broad Institute Genome Sequencing Center for Infectious Disease"/>
            <person name="Wu L."/>
            <person name="Ma J."/>
        </authorList>
    </citation>
    <scope>NUCLEOTIDE SEQUENCE [LARGE SCALE GENOMIC DNA]</scope>
    <source>
        <strain evidence="4">CECT 7956</strain>
    </source>
</reference>
<name>A0ABV7YQL7_9BACT</name>
<proteinExistence type="predicted"/>
<dbReference type="Pfam" id="PF19313">
    <property type="entry name" value="DUF5916"/>
    <property type="match status" value="1"/>
</dbReference>
<dbReference type="Pfam" id="PF06452">
    <property type="entry name" value="CBM9_1"/>
    <property type="match status" value="1"/>
</dbReference>
<comment type="caution">
    <text evidence="3">The sequence shown here is derived from an EMBL/GenBank/DDBJ whole genome shotgun (WGS) entry which is preliminary data.</text>
</comment>
<evidence type="ECO:0000313" key="3">
    <source>
        <dbReference type="EMBL" id="MFC3809147.1"/>
    </source>
</evidence>
<protein>
    <submittedName>
        <fullName evidence="3">DUF5916 domain-containing protein</fullName>
    </submittedName>
</protein>
<dbReference type="RefSeq" id="WP_379833802.1">
    <property type="nucleotide sequence ID" value="NZ_JBHRYQ010000001.1"/>
</dbReference>
<accession>A0ABV7YQL7</accession>
<evidence type="ECO:0000259" key="1">
    <source>
        <dbReference type="Pfam" id="PF06452"/>
    </source>
</evidence>
<evidence type="ECO:0000313" key="4">
    <source>
        <dbReference type="Proteomes" id="UP001595616"/>
    </source>
</evidence>
<feature type="domain" description="DUF5916" evidence="2">
    <location>
        <begin position="233"/>
        <end position="655"/>
    </location>
</feature>
<dbReference type="CDD" id="cd09618">
    <property type="entry name" value="CBM9_like_2"/>
    <property type="match status" value="1"/>
</dbReference>
<gene>
    <name evidence="3" type="ORF">ACFOOI_00655</name>
</gene>
<feature type="domain" description="Carbohydrate-binding" evidence="1">
    <location>
        <begin position="32"/>
        <end position="206"/>
    </location>
</feature>
<organism evidence="3 4">
    <name type="scientific">Lacihabitans lacunae</name>
    <dbReference type="NCBI Taxonomy" id="1028214"/>
    <lineage>
        <taxon>Bacteria</taxon>
        <taxon>Pseudomonadati</taxon>
        <taxon>Bacteroidota</taxon>
        <taxon>Cytophagia</taxon>
        <taxon>Cytophagales</taxon>
        <taxon>Leadbetterellaceae</taxon>
        <taxon>Lacihabitans</taxon>
    </lineage>
</organism>
<dbReference type="Gene3D" id="2.60.40.1190">
    <property type="match status" value="1"/>
</dbReference>
<dbReference type="SUPFAM" id="SSF49344">
    <property type="entry name" value="CBD9-like"/>
    <property type="match status" value="1"/>
</dbReference>
<keyword evidence="4" id="KW-1185">Reference proteome</keyword>
<dbReference type="InterPro" id="IPR045670">
    <property type="entry name" value="DUF5916"/>
</dbReference>
<sequence length="742" mass="84427">MRKLYFFVCFFLINVGLFAQYKIKKIDADIVIDGKLDEAAWANAATISNFYQYFPDDKAKATYDTEVKILYDSKNLYIAAKMYSKGSKYITPSFKRDFRAGGSDNITFCIDTFDDHTNGFLFGTNPYGVMREGLMFGGASDNSFLNIFWDNKWVAESSFDENAWYTELAIPFSTLRFKENSQKWNFKTYRFDSQSNETSSSIQTSQNQIIMNLGYTEAVEFEYPLGKNGANIAFIPYVSARNATDFESKNPREGTKFGIGADAKVAITSGLNLDLTVNPDFSNVAVDKQVVNLTRFDINLPEQRQFFLENADLFSGFGSVITNPFVPSTGTLVVGNQLFSPFFSRKIGISVDSVSGLSVQSRMNYGARLSGKIDDNWRIGILNTQTAKDEAKSIDAVNYSVFALQRKVFDRSNIAAIFVNNFNPGSAVDGKGNLFNRVGGLEYNLTSKNNEWQGKLFYHKSFENNTPADSYAHGGVINYSTKKFIFKWSHDYIGDGFVADAGFVPRKNFWHISPTVGFNFFPKESIFNRYSFGLAYDQYNSNKIGLTDRKAGPFGLFVWQNTSKLLVSINQNYTYLFSDFDALRSNKKLPILTKGSSFTYYNMEANLVTDLRQKVSLVLNPLVGQYYDGNIKSVSGNLNMRFQPYGILTLNYSYNDIRLSKGQNKIFIVGPNLDLTLNKKLFWTSYVQYNSQFNNLNVNSRIQWRFAPVSDFFLVYTDNYNTEIWMPKSRGVFAKLNYWFSI</sequence>